<gene>
    <name evidence="1" type="ORF">QYF61_015799</name>
</gene>
<sequence length="198" mass="22448">MFLGKTLQCFSKAVGPDGLQRSFPTSNILWYCDSVNDISNASRTLCPALGTLVQGRPHKLNWVHWKATKMAEGIGLVQPGEEKTLCGPDSILGPLLVSGGYRVDEARVFIVVPDGRMRENDERLKHDNFRLHMKKNFLTIEDCQTLEYFFHRICEIPILESLEKCKPVSLTSVPRKAMEQISLKTMPRSMKKNEIRNG</sequence>
<accession>A0AAN7NAP4</accession>
<protein>
    <submittedName>
        <fullName evidence="1">Uncharacterized protein</fullName>
    </submittedName>
</protein>
<keyword evidence="2" id="KW-1185">Reference proteome</keyword>
<dbReference type="AlphaFoldDB" id="A0AAN7NAP4"/>
<dbReference type="EMBL" id="JAUNZN010000005">
    <property type="protein sequence ID" value="KAK4821231.1"/>
    <property type="molecule type" value="Genomic_DNA"/>
</dbReference>
<reference evidence="1 2" key="1">
    <citation type="journal article" date="2023" name="J. Hered.">
        <title>Chromosome-level genome of the wood stork (Mycteria americana) provides insight into avian chromosome evolution.</title>
        <authorList>
            <person name="Flamio R. Jr."/>
            <person name="Ramstad K.M."/>
        </authorList>
    </citation>
    <scope>NUCLEOTIDE SEQUENCE [LARGE SCALE GENOMIC DNA]</scope>
    <source>
        <strain evidence="1">JAX WOST 10</strain>
    </source>
</reference>
<comment type="caution">
    <text evidence="1">The sequence shown here is derived from an EMBL/GenBank/DDBJ whole genome shotgun (WGS) entry which is preliminary data.</text>
</comment>
<dbReference type="Proteomes" id="UP001333110">
    <property type="component" value="Unassembled WGS sequence"/>
</dbReference>
<evidence type="ECO:0000313" key="1">
    <source>
        <dbReference type="EMBL" id="KAK4821231.1"/>
    </source>
</evidence>
<evidence type="ECO:0000313" key="2">
    <source>
        <dbReference type="Proteomes" id="UP001333110"/>
    </source>
</evidence>
<proteinExistence type="predicted"/>
<name>A0AAN7NAP4_MYCAM</name>
<organism evidence="1 2">
    <name type="scientific">Mycteria americana</name>
    <name type="common">Wood stork</name>
    <dbReference type="NCBI Taxonomy" id="33587"/>
    <lineage>
        <taxon>Eukaryota</taxon>
        <taxon>Metazoa</taxon>
        <taxon>Chordata</taxon>
        <taxon>Craniata</taxon>
        <taxon>Vertebrata</taxon>
        <taxon>Euteleostomi</taxon>
        <taxon>Archelosauria</taxon>
        <taxon>Archosauria</taxon>
        <taxon>Dinosauria</taxon>
        <taxon>Saurischia</taxon>
        <taxon>Theropoda</taxon>
        <taxon>Coelurosauria</taxon>
        <taxon>Aves</taxon>
        <taxon>Neognathae</taxon>
        <taxon>Neoaves</taxon>
        <taxon>Aequornithes</taxon>
        <taxon>Ciconiiformes</taxon>
        <taxon>Ciconiidae</taxon>
        <taxon>Mycteria</taxon>
    </lineage>
</organism>